<evidence type="ECO:0000256" key="1">
    <source>
        <dbReference type="SAM" id="MobiDB-lite"/>
    </source>
</evidence>
<name>A0ABT9R4I2_9ACTN</name>
<feature type="region of interest" description="Disordered" evidence="1">
    <location>
        <begin position="30"/>
        <end position="66"/>
    </location>
</feature>
<dbReference type="EMBL" id="JAUSRB010000002">
    <property type="protein sequence ID" value="MDP9864129.1"/>
    <property type="molecule type" value="Genomic_DNA"/>
</dbReference>
<comment type="caution">
    <text evidence="2">The sequence shown here is derived from an EMBL/GenBank/DDBJ whole genome shotgun (WGS) entry which is preliminary data.</text>
</comment>
<evidence type="ECO:0008006" key="4">
    <source>
        <dbReference type="Google" id="ProtNLM"/>
    </source>
</evidence>
<dbReference type="Proteomes" id="UP001230426">
    <property type="component" value="Unassembled WGS sequence"/>
</dbReference>
<evidence type="ECO:0000313" key="2">
    <source>
        <dbReference type="EMBL" id="MDP9864129.1"/>
    </source>
</evidence>
<protein>
    <recommendedName>
        <fullName evidence="4">Type II secretion system protein</fullName>
    </recommendedName>
</protein>
<evidence type="ECO:0000313" key="3">
    <source>
        <dbReference type="Proteomes" id="UP001230426"/>
    </source>
</evidence>
<reference evidence="2 3" key="1">
    <citation type="submission" date="2023-07" db="EMBL/GenBank/DDBJ databases">
        <title>Sequencing the genomes of 1000 actinobacteria strains.</title>
        <authorList>
            <person name="Klenk H.-P."/>
        </authorList>
    </citation>
    <scope>NUCLEOTIDE SEQUENCE [LARGE SCALE GENOMIC DNA]</scope>
    <source>
        <strain evidence="2 3">DSM 44109</strain>
    </source>
</reference>
<sequence length="66" mass="7115">MSVTLLLETLLGVLLTVSAAVTVAVLWPGPPRRRPPVPVQQPPPCRPLMTAAGRRGTAQRGRRHRG</sequence>
<keyword evidence="3" id="KW-1185">Reference proteome</keyword>
<gene>
    <name evidence="2" type="ORF">J2S55_003395</name>
</gene>
<proteinExistence type="predicted"/>
<feature type="compositionally biased region" description="Pro residues" evidence="1">
    <location>
        <begin position="36"/>
        <end position="46"/>
    </location>
</feature>
<dbReference type="RefSeq" id="WP_306861651.1">
    <property type="nucleotide sequence ID" value="NZ_JAUSRB010000002.1"/>
</dbReference>
<organism evidence="2 3">
    <name type="scientific">Streptosporangium brasiliense</name>
    <dbReference type="NCBI Taxonomy" id="47480"/>
    <lineage>
        <taxon>Bacteria</taxon>
        <taxon>Bacillati</taxon>
        <taxon>Actinomycetota</taxon>
        <taxon>Actinomycetes</taxon>
        <taxon>Streptosporangiales</taxon>
        <taxon>Streptosporangiaceae</taxon>
        <taxon>Streptosporangium</taxon>
    </lineage>
</organism>
<accession>A0ABT9R4I2</accession>